<dbReference type="AlphaFoldDB" id="A0A314ZF07"/>
<dbReference type="InterPro" id="IPR002470">
    <property type="entry name" value="Peptidase_S9A"/>
</dbReference>
<reference evidence="5 6" key="1">
    <citation type="submission" date="2018-02" db="EMBL/GenBank/DDBJ databases">
        <title>Draft genome of wild Prunus yedoensis var. nudiflora.</title>
        <authorList>
            <person name="Baek S."/>
            <person name="Kim J.-H."/>
            <person name="Choi K."/>
            <person name="Kim G.-B."/>
            <person name="Cho A."/>
            <person name="Jang H."/>
            <person name="Shin C.-H."/>
            <person name="Yu H.-J."/>
            <person name="Mun J.-H."/>
        </authorList>
    </citation>
    <scope>NUCLEOTIDE SEQUENCE [LARGE SCALE GENOMIC DNA]</scope>
    <source>
        <strain evidence="6">cv. Jeju island</strain>
        <tissue evidence="5">Leaf</tissue>
    </source>
</reference>
<dbReference type="InterPro" id="IPR029058">
    <property type="entry name" value="AB_hydrolase_fold"/>
</dbReference>
<dbReference type="PANTHER" id="PTHR11757:SF12">
    <property type="entry name" value="PROLYL ENDOPEPTIDASE"/>
    <property type="match status" value="1"/>
</dbReference>
<proteinExistence type="inferred from homology"/>
<dbReference type="InterPro" id="IPR001375">
    <property type="entry name" value="Peptidase_S9_cat"/>
</dbReference>
<comment type="caution">
    <text evidence="5">The sequence shown here is derived from an EMBL/GenBank/DDBJ whole genome shotgun (WGS) entry which is preliminary data.</text>
</comment>
<dbReference type="GO" id="GO:0009507">
    <property type="term" value="C:chloroplast"/>
    <property type="evidence" value="ECO:0007669"/>
    <property type="project" value="TreeGrafter"/>
</dbReference>
<accession>A0A314ZF07</accession>
<dbReference type="EMBL" id="PJQY01000165">
    <property type="protein sequence ID" value="PQQ17043.1"/>
    <property type="molecule type" value="Genomic_DNA"/>
</dbReference>
<keyword evidence="3" id="KW-0378">Hydrolase</keyword>
<evidence type="ECO:0000256" key="3">
    <source>
        <dbReference type="RuleBase" id="RU368024"/>
    </source>
</evidence>
<dbReference type="PANTHER" id="PTHR11757">
    <property type="entry name" value="PROTEASE FAMILY S9A OLIGOPEPTIDASE"/>
    <property type="match status" value="1"/>
</dbReference>
<dbReference type="PRINTS" id="PR00862">
    <property type="entry name" value="PROLIGOPTASE"/>
</dbReference>
<evidence type="ECO:0000313" key="6">
    <source>
        <dbReference type="Proteomes" id="UP000250321"/>
    </source>
</evidence>
<keyword evidence="6" id="KW-1185">Reference proteome</keyword>
<evidence type="ECO:0000313" key="5">
    <source>
        <dbReference type="EMBL" id="PQQ17043.1"/>
    </source>
</evidence>
<dbReference type="STRING" id="2094558.A0A314ZF07"/>
<dbReference type="SUPFAM" id="SSF53474">
    <property type="entry name" value="alpha/beta-Hydrolases"/>
    <property type="match status" value="1"/>
</dbReference>
<dbReference type="Gene3D" id="3.40.50.1820">
    <property type="entry name" value="alpha/beta hydrolase"/>
    <property type="match status" value="1"/>
</dbReference>
<dbReference type="GO" id="GO:0004252">
    <property type="term" value="F:serine-type endopeptidase activity"/>
    <property type="evidence" value="ECO:0007669"/>
    <property type="project" value="UniProtKB-UniRule"/>
</dbReference>
<comment type="function">
    <text evidence="2">Serine peptidase whose precise substrate specificity remains unclear. Does not cleave peptides after a arginine or lysine residue. Regulates trans-Golgi network morphology and sorting by regulating the membrane binding of the AP-1 complex. May play a role in the regulation of synaptic vesicle exocytosis.</text>
</comment>
<evidence type="ECO:0000256" key="2">
    <source>
        <dbReference type="ARBA" id="ARBA00045448"/>
    </source>
</evidence>
<feature type="domain" description="Peptidase S9 prolyl oligopeptidase catalytic" evidence="4">
    <location>
        <begin position="4"/>
        <end position="99"/>
    </location>
</feature>
<dbReference type="GO" id="GO:0006508">
    <property type="term" value="P:proteolysis"/>
    <property type="evidence" value="ECO:0007669"/>
    <property type="project" value="UniProtKB-KW"/>
</dbReference>
<dbReference type="OrthoDB" id="248387at2759"/>
<comment type="similarity">
    <text evidence="1 3">Belongs to the peptidase S9A family.</text>
</comment>
<dbReference type="EC" id="3.4.21.-" evidence="3"/>
<dbReference type="Proteomes" id="UP000250321">
    <property type="component" value="Unassembled WGS sequence"/>
</dbReference>
<name>A0A314ZF07_PRUYE</name>
<keyword evidence="3" id="KW-0645">Protease</keyword>
<keyword evidence="3" id="KW-0720">Serine protease</keyword>
<evidence type="ECO:0000259" key="4">
    <source>
        <dbReference type="Pfam" id="PF00326"/>
    </source>
</evidence>
<evidence type="ECO:0000256" key="1">
    <source>
        <dbReference type="ARBA" id="ARBA00005228"/>
    </source>
</evidence>
<organism evidence="5 6">
    <name type="scientific">Prunus yedoensis var. nudiflora</name>
    <dbReference type="NCBI Taxonomy" id="2094558"/>
    <lineage>
        <taxon>Eukaryota</taxon>
        <taxon>Viridiplantae</taxon>
        <taxon>Streptophyta</taxon>
        <taxon>Embryophyta</taxon>
        <taxon>Tracheophyta</taxon>
        <taxon>Spermatophyta</taxon>
        <taxon>Magnoliopsida</taxon>
        <taxon>eudicotyledons</taxon>
        <taxon>Gunneridae</taxon>
        <taxon>Pentapetalae</taxon>
        <taxon>rosids</taxon>
        <taxon>fabids</taxon>
        <taxon>Rosales</taxon>
        <taxon>Rosaceae</taxon>
        <taxon>Amygdaloideae</taxon>
        <taxon>Amygdaleae</taxon>
        <taxon>Prunus</taxon>
    </lineage>
</organism>
<dbReference type="Pfam" id="PF00326">
    <property type="entry name" value="Peptidase_S9"/>
    <property type="match status" value="1"/>
</dbReference>
<dbReference type="InterPro" id="IPR051543">
    <property type="entry name" value="Serine_Peptidase_S9A"/>
</dbReference>
<sequence length="209" mass="23152">MDRGGGGDSSWHKSGSGSYKLNSVYDFVSCANHLIKEGYVNKDRLGAIGHSAGGLLVGATINMYPDLFCAAILKVPFLDICNTLMDPSLPLTILDYEELEILKCCQHLSISSVIHLMITFLKAVVTLQCLLQRLFMTQGLGFGKLPNGWPKFEMCEVAAYDYAFLIKAMGMLKTEKQDMQCTVVTKESKNHSYNEVARRSTSFLCTVKD</sequence>
<gene>
    <name evidence="5" type="ORF">Pyn_14749</name>
</gene>
<protein>
    <recommendedName>
        <fullName evidence="3">Prolyl endopeptidase</fullName>
        <ecNumber evidence="3">3.4.21.-</ecNumber>
    </recommendedName>
</protein>